<protein>
    <submittedName>
        <fullName evidence="2">Uncharacterized protein</fullName>
    </submittedName>
</protein>
<keyword evidence="3" id="KW-1185">Reference proteome</keyword>
<feature type="non-terminal residue" evidence="2">
    <location>
        <position position="1"/>
    </location>
</feature>
<feature type="non-terminal residue" evidence="2">
    <location>
        <position position="123"/>
    </location>
</feature>
<dbReference type="EMBL" id="CAXKWB010033823">
    <property type="protein sequence ID" value="CAL4143853.1"/>
    <property type="molecule type" value="Genomic_DNA"/>
</dbReference>
<evidence type="ECO:0000313" key="2">
    <source>
        <dbReference type="EMBL" id="CAL4143853.1"/>
    </source>
</evidence>
<dbReference type="PROSITE" id="PS50088">
    <property type="entry name" value="ANK_REPEAT"/>
    <property type="match status" value="1"/>
</dbReference>
<dbReference type="Pfam" id="PF00023">
    <property type="entry name" value="Ank"/>
    <property type="match status" value="1"/>
</dbReference>
<dbReference type="AlphaFoldDB" id="A0AAV2RWZ9"/>
<sequence length="123" mass="12741">RSGTMVEIGVPSGLKDAVESLKDAVNAGRTDIFRKLFDAAGSAEYGGGAEEQQQLLNALCTDNGTLLHMATKLCRGDIVRALLASGADPGVQNAEGKTSVELASTSAITAIYTEELLRATAQS</sequence>
<reference evidence="2 3" key="1">
    <citation type="submission" date="2024-05" db="EMBL/GenBank/DDBJ databases">
        <authorList>
            <person name="Wallberg A."/>
        </authorList>
    </citation>
    <scope>NUCLEOTIDE SEQUENCE [LARGE SCALE GENOMIC DNA]</scope>
</reference>
<proteinExistence type="predicted"/>
<feature type="repeat" description="ANK" evidence="1">
    <location>
        <begin position="62"/>
        <end position="94"/>
    </location>
</feature>
<dbReference type="Gene3D" id="1.25.40.20">
    <property type="entry name" value="Ankyrin repeat-containing domain"/>
    <property type="match status" value="1"/>
</dbReference>
<name>A0AAV2RWZ9_MEGNR</name>
<dbReference type="SUPFAM" id="SSF48403">
    <property type="entry name" value="Ankyrin repeat"/>
    <property type="match status" value="1"/>
</dbReference>
<dbReference type="InterPro" id="IPR002110">
    <property type="entry name" value="Ankyrin_rpt"/>
</dbReference>
<dbReference type="InterPro" id="IPR036770">
    <property type="entry name" value="Ankyrin_rpt-contain_sf"/>
</dbReference>
<organism evidence="2 3">
    <name type="scientific">Meganyctiphanes norvegica</name>
    <name type="common">Northern krill</name>
    <name type="synonym">Thysanopoda norvegica</name>
    <dbReference type="NCBI Taxonomy" id="48144"/>
    <lineage>
        <taxon>Eukaryota</taxon>
        <taxon>Metazoa</taxon>
        <taxon>Ecdysozoa</taxon>
        <taxon>Arthropoda</taxon>
        <taxon>Crustacea</taxon>
        <taxon>Multicrustacea</taxon>
        <taxon>Malacostraca</taxon>
        <taxon>Eumalacostraca</taxon>
        <taxon>Eucarida</taxon>
        <taxon>Euphausiacea</taxon>
        <taxon>Euphausiidae</taxon>
        <taxon>Meganyctiphanes</taxon>
    </lineage>
</organism>
<accession>A0AAV2RWZ9</accession>
<dbReference type="PROSITE" id="PS50297">
    <property type="entry name" value="ANK_REP_REGION"/>
    <property type="match status" value="1"/>
</dbReference>
<dbReference type="Proteomes" id="UP001497623">
    <property type="component" value="Unassembled WGS sequence"/>
</dbReference>
<keyword evidence="1" id="KW-0040">ANK repeat</keyword>
<gene>
    <name evidence="2" type="ORF">MNOR_LOCUS29343</name>
</gene>
<comment type="caution">
    <text evidence="2">The sequence shown here is derived from an EMBL/GenBank/DDBJ whole genome shotgun (WGS) entry which is preliminary data.</text>
</comment>
<evidence type="ECO:0000256" key="1">
    <source>
        <dbReference type="PROSITE-ProRule" id="PRU00023"/>
    </source>
</evidence>
<evidence type="ECO:0000313" key="3">
    <source>
        <dbReference type="Proteomes" id="UP001497623"/>
    </source>
</evidence>